<evidence type="ECO:0000313" key="4">
    <source>
        <dbReference type="Proteomes" id="UP001620514"/>
    </source>
</evidence>
<organism evidence="3 4">
    <name type="scientific">Caballeronia udeis</name>
    <dbReference type="NCBI Taxonomy" id="1232866"/>
    <lineage>
        <taxon>Bacteria</taxon>
        <taxon>Pseudomonadati</taxon>
        <taxon>Pseudomonadota</taxon>
        <taxon>Betaproteobacteria</taxon>
        <taxon>Burkholderiales</taxon>
        <taxon>Burkholderiaceae</taxon>
        <taxon>Caballeronia</taxon>
    </lineage>
</organism>
<sequence>MKVATKKICFLMLVIAMSDGSYAQEGSGVTGVGSAALVQGANGAGTAPPGAAATGDDVRASAGLTKGTDGIISSMRSNGTRTTESPDPRAPNRTGILPERQ</sequence>
<dbReference type="Proteomes" id="UP001620514">
    <property type="component" value="Unassembled WGS sequence"/>
</dbReference>
<evidence type="ECO:0000313" key="3">
    <source>
        <dbReference type="EMBL" id="MFK4441916.1"/>
    </source>
</evidence>
<feature type="compositionally biased region" description="Polar residues" evidence="1">
    <location>
        <begin position="74"/>
        <end position="85"/>
    </location>
</feature>
<gene>
    <name evidence="3" type="ORF">ABH943_001931</name>
</gene>
<name>A0ABW8MGP3_9BURK</name>
<proteinExistence type="predicted"/>
<feature type="chain" id="PRO_5046677652" evidence="2">
    <location>
        <begin position="24"/>
        <end position="101"/>
    </location>
</feature>
<reference evidence="3 4" key="1">
    <citation type="submission" date="2024-11" db="EMBL/GenBank/DDBJ databases">
        <title>Using genomics to understand microbial adaptation to soil warming.</title>
        <authorList>
            <person name="Deangelis K.M. PhD."/>
        </authorList>
    </citation>
    <scope>NUCLEOTIDE SEQUENCE [LARGE SCALE GENOMIC DNA]</scope>
    <source>
        <strain evidence="3 4">GAS97</strain>
    </source>
</reference>
<protein>
    <submittedName>
        <fullName evidence="3">Uncharacterized protein</fullName>
    </submittedName>
</protein>
<keyword evidence="2" id="KW-0732">Signal</keyword>
<feature type="compositionally biased region" description="Low complexity" evidence="1">
    <location>
        <begin position="40"/>
        <end position="55"/>
    </location>
</feature>
<evidence type="ECO:0000256" key="1">
    <source>
        <dbReference type="SAM" id="MobiDB-lite"/>
    </source>
</evidence>
<feature type="signal peptide" evidence="2">
    <location>
        <begin position="1"/>
        <end position="23"/>
    </location>
</feature>
<accession>A0ABW8MGP3</accession>
<comment type="caution">
    <text evidence="3">The sequence shown here is derived from an EMBL/GenBank/DDBJ whole genome shotgun (WGS) entry which is preliminary data.</text>
</comment>
<evidence type="ECO:0000256" key="2">
    <source>
        <dbReference type="SAM" id="SignalP"/>
    </source>
</evidence>
<dbReference type="EMBL" id="JBIYDN010000004">
    <property type="protein sequence ID" value="MFK4441916.1"/>
    <property type="molecule type" value="Genomic_DNA"/>
</dbReference>
<feature type="region of interest" description="Disordered" evidence="1">
    <location>
        <begin position="39"/>
        <end position="101"/>
    </location>
</feature>
<keyword evidence="4" id="KW-1185">Reference proteome</keyword>